<dbReference type="AlphaFoldDB" id="A0A843YIR7"/>
<dbReference type="PANTHER" id="PTHR43792">
    <property type="entry name" value="GNAT FAMILY, PUTATIVE (AFU_ORTHOLOGUE AFUA_3G00765)-RELATED-RELATED"/>
    <property type="match status" value="1"/>
</dbReference>
<name>A0A843YIR7_9RHOB</name>
<keyword evidence="3" id="KW-0808">Transferase</keyword>
<dbReference type="Pfam" id="PF13302">
    <property type="entry name" value="Acetyltransf_3"/>
    <property type="match status" value="1"/>
</dbReference>
<keyword evidence="4" id="KW-1185">Reference proteome</keyword>
<dbReference type="Gene3D" id="3.40.630.30">
    <property type="match status" value="1"/>
</dbReference>
<dbReference type="Proteomes" id="UP000444174">
    <property type="component" value="Unassembled WGS sequence"/>
</dbReference>
<sequence length="178" mass="19500">MTSAPTLETQRLRLRHHVMTDVSALAPYFASDWAQYMGGPISHDELFRWIAAETVSWAWQGFGSWAVTLKDTGALIGQVGINQPPRFPELEIGWCILPDFQRKGYAAEAASAARDWGFANGHTTLVSYIHPENLASMAVARSLGAINDPDAPRPKGDEEDVVYRHSAPDADGSVEAYA</sequence>
<dbReference type="PROSITE" id="PS51186">
    <property type="entry name" value="GNAT"/>
    <property type="match status" value="1"/>
</dbReference>
<feature type="compositionally biased region" description="Basic and acidic residues" evidence="1">
    <location>
        <begin position="150"/>
        <end position="168"/>
    </location>
</feature>
<reference evidence="3 4" key="1">
    <citation type="submission" date="2019-10" db="EMBL/GenBank/DDBJ databases">
        <title>Epibacterium sp. nov., isolated from seawater.</title>
        <authorList>
            <person name="Zhang X."/>
            <person name="Li N."/>
        </authorList>
    </citation>
    <scope>NUCLEOTIDE SEQUENCE [LARGE SCALE GENOMIC DNA]</scope>
    <source>
        <strain evidence="3 4">SM1979</strain>
    </source>
</reference>
<feature type="domain" description="N-acetyltransferase" evidence="2">
    <location>
        <begin position="12"/>
        <end position="168"/>
    </location>
</feature>
<gene>
    <name evidence="3" type="ORF">GFB49_09205</name>
</gene>
<organism evidence="3 4">
    <name type="scientific">Tritonibacter litoralis</name>
    <dbReference type="NCBI Taxonomy" id="2662264"/>
    <lineage>
        <taxon>Bacteria</taxon>
        <taxon>Pseudomonadati</taxon>
        <taxon>Pseudomonadota</taxon>
        <taxon>Alphaproteobacteria</taxon>
        <taxon>Rhodobacterales</taxon>
        <taxon>Paracoccaceae</taxon>
        <taxon>Tritonibacter</taxon>
    </lineage>
</organism>
<proteinExistence type="predicted"/>
<evidence type="ECO:0000313" key="3">
    <source>
        <dbReference type="EMBL" id="MQQ08627.1"/>
    </source>
</evidence>
<comment type="caution">
    <text evidence="3">The sequence shown here is derived from an EMBL/GenBank/DDBJ whole genome shotgun (WGS) entry which is preliminary data.</text>
</comment>
<dbReference type="InterPro" id="IPR000182">
    <property type="entry name" value="GNAT_dom"/>
</dbReference>
<accession>A0A843YIR7</accession>
<dbReference type="EMBL" id="WIBF01000004">
    <property type="protein sequence ID" value="MQQ08627.1"/>
    <property type="molecule type" value="Genomic_DNA"/>
</dbReference>
<evidence type="ECO:0000259" key="2">
    <source>
        <dbReference type="PROSITE" id="PS51186"/>
    </source>
</evidence>
<dbReference type="RefSeq" id="WP_153215559.1">
    <property type="nucleotide sequence ID" value="NZ_WIBF01000004.1"/>
</dbReference>
<dbReference type="PANTHER" id="PTHR43792:SF1">
    <property type="entry name" value="N-ACETYLTRANSFERASE DOMAIN-CONTAINING PROTEIN"/>
    <property type="match status" value="1"/>
</dbReference>
<dbReference type="GO" id="GO:0016747">
    <property type="term" value="F:acyltransferase activity, transferring groups other than amino-acyl groups"/>
    <property type="evidence" value="ECO:0007669"/>
    <property type="project" value="InterPro"/>
</dbReference>
<evidence type="ECO:0000256" key="1">
    <source>
        <dbReference type="SAM" id="MobiDB-lite"/>
    </source>
</evidence>
<dbReference type="InterPro" id="IPR051531">
    <property type="entry name" value="N-acetyltransferase"/>
</dbReference>
<protein>
    <submittedName>
        <fullName evidence="3">GNAT family N-acetyltransferase</fullName>
    </submittedName>
</protein>
<feature type="region of interest" description="Disordered" evidence="1">
    <location>
        <begin position="146"/>
        <end position="178"/>
    </location>
</feature>
<dbReference type="SUPFAM" id="SSF55729">
    <property type="entry name" value="Acyl-CoA N-acyltransferases (Nat)"/>
    <property type="match status" value="1"/>
</dbReference>
<evidence type="ECO:0000313" key="4">
    <source>
        <dbReference type="Proteomes" id="UP000444174"/>
    </source>
</evidence>
<dbReference type="InterPro" id="IPR016181">
    <property type="entry name" value="Acyl_CoA_acyltransferase"/>
</dbReference>